<protein>
    <recommendedName>
        <fullName evidence="1">DUF4185 domain-containing protein</fullName>
    </recommendedName>
</protein>
<feature type="domain" description="DUF4185" evidence="1">
    <location>
        <begin position="201"/>
        <end position="339"/>
    </location>
</feature>
<accession>A0ABP8WPG9</accession>
<evidence type="ECO:0000259" key="1">
    <source>
        <dbReference type="Pfam" id="PF13810"/>
    </source>
</evidence>
<organism evidence="2 3">
    <name type="scientific">Nocardioides conyzicola</name>
    <dbReference type="NCBI Taxonomy" id="1651781"/>
    <lineage>
        <taxon>Bacteria</taxon>
        <taxon>Bacillati</taxon>
        <taxon>Actinomycetota</taxon>
        <taxon>Actinomycetes</taxon>
        <taxon>Propionibacteriales</taxon>
        <taxon>Nocardioidaceae</taxon>
        <taxon>Nocardioides</taxon>
    </lineage>
</organism>
<dbReference type="RefSeq" id="WP_345518741.1">
    <property type="nucleotide sequence ID" value="NZ_BAABKM010000001.1"/>
</dbReference>
<dbReference type="InterPro" id="IPR025442">
    <property type="entry name" value="DUF4185"/>
</dbReference>
<name>A0ABP8WPG9_9ACTN</name>
<evidence type="ECO:0000313" key="3">
    <source>
        <dbReference type="Proteomes" id="UP001499974"/>
    </source>
</evidence>
<sequence length="374" mass="40799">MQPNEPFRASTGTLDGLARLPMSAPAAIADCVHTGRVASLEDLNRISGHERGDDSFQGGDVGAVVDLQDGRRLMVFGDTLRGEGFAGQQFVRNSMLVLSPDCIESVLPADGGAVIPDREGADEFPVGYWPMSLRRVERPGFDLVTLMAQRVQTTGSGVWDFHTLGPSVAVFVVERGETPQLMTVRDLGPDLDDVGSPEWGAATADDGGWLYLYGTARPDEPGVSGFSLRVARVRPDHLLDRRRWCYWTGSRWHEDPSKATDLITAARGVSQTLSVFKQGPTWYALSKRSDFVGSDLVVWIADNPWGPFDDGTTVGQLPSNAVTGELTYMPLAHPELFPEEGTVVVSYSRNCSDVGAVIADPYAYRPRFLRIKLP</sequence>
<reference evidence="3" key="1">
    <citation type="journal article" date="2019" name="Int. J. Syst. Evol. Microbiol.">
        <title>The Global Catalogue of Microorganisms (GCM) 10K type strain sequencing project: providing services to taxonomists for standard genome sequencing and annotation.</title>
        <authorList>
            <consortium name="The Broad Institute Genomics Platform"/>
            <consortium name="The Broad Institute Genome Sequencing Center for Infectious Disease"/>
            <person name="Wu L."/>
            <person name="Ma J."/>
        </authorList>
    </citation>
    <scope>NUCLEOTIDE SEQUENCE [LARGE SCALE GENOMIC DNA]</scope>
    <source>
        <strain evidence="3">JCM 18531</strain>
    </source>
</reference>
<dbReference type="Proteomes" id="UP001499974">
    <property type="component" value="Unassembled WGS sequence"/>
</dbReference>
<dbReference type="EMBL" id="BAABKM010000001">
    <property type="protein sequence ID" value="GAA4692385.1"/>
    <property type="molecule type" value="Genomic_DNA"/>
</dbReference>
<evidence type="ECO:0000313" key="2">
    <source>
        <dbReference type="EMBL" id="GAA4692385.1"/>
    </source>
</evidence>
<gene>
    <name evidence="2" type="ORF">GCM10023349_04230</name>
</gene>
<dbReference type="Pfam" id="PF13810">
    <property type="entry name" value="DUF4185"/>
    <property type="match status" value="1"/>
</dbReference>
<keyword evidence="3" id="KW-1185">Reference proteome</keyword>
<comment type="caution">
    <text evidence="2">The sequence shown here is derived from an EMBL/GenBank/DDBJ whole genome shotgun (WGS) entry which is preliminary data.</text>
</comment>
<proteinExistence type="predicted"/>